<feature type="region of interest" description="Disordered" evidence="1">
    <location>
        <begin position="50"/>
        <end position="274"/>
    </location>
</feature>
<reference evidence="2" key="1">
    <citation type="submission" date="2021-01" db="EMBL/GenBank/DDBJ databases">
        <authorList>
            <person name="Corre E."/>
            <person name="Pelletier E."/>
            <person name="Niang G."/>
            <person name="Scheremetjew M."/>
            <person name="Finn R."/>
            <person name="Kale V."/>
            <person name="Holt S."/>
            <person name="Cochrane G."/>
            <person name="Meng A."/>
            <person name="Brown T."/>
            <person name="Cohen L."/>
        </authorList>
    </citation>
    <scope>NUCLEOTIDE SEQUENCE</scope>
    <source>
        <strain evidence="2">CCCM811</strain>
    </source>
</reference>
<sequence length="341" mass="36363">MIDSVEELRETLIDIPSPVLQDAKTQRTLSRISEVLEKLRSLRARQRLQAPAAGAGAGAGAGTTAAGHRGTTKISIGNSDSSNSAELGTPPSHAFENTDMTWTADAAARSTSPRAYSRPSARRNISRAWSGPSRGYGPVRNGGRHTRPGSAIGGGLSVSHDSSSAPYSTKKKPGRGSRGVGSSSGGSSGGGGSLSARLNDEFLRKHKSPHSRPVIPSGRGAHGYFHVVGEHDDGAGYPLESPEFGSSSLPPPPSSSSSSSYPEKRPSFGGYHRRRRDVKVDYKAKQYPVEWTDPATGKSKYECGWCGKVFKYKGNMMRRKKCEQCVAESMPKAPITQMYGR</sequence>
<name>A0A7S3Z061_9EUKA</name>
<accession>A0A7S3Z061</accession>
<feature type="compositionally biased region" description="Gly residues" evidence="1">
    <location>
        <begin position="176"/>
        <end position="193"/>
    </location>
</feature>
<evidence type="ECO:0000313" key="2">
    <source>
        <dbReference type="EMBL" id="CAE0667522.1"/>
    </source>
</evidence>
<organism evidence="2">
    <name type="scientific">Lotharella globosa</name>
    <dbReference type="NCBI Taxonomy" id="91324"/>
    <lineage>
        <taxon>Eukaryota</taxon>
        <taxon>Sar</taxon>
        <taxon>Rhizaria</taxon>
        <taxon>Cercozoa</taxon>
        <taxon>Chlorarachniophyceae</taxon>
        <taxon>Lotharella</taxon>
    </lineage>
</organism>
<gene>
    <name evidence="2" type="ORF">LGLO00237_LOCUS19144</name>
</gene>
<feature type="compositionally biased region" description="Low complexity" evidence="1">
    <location>
        <begin position="238"/>
        <end position="248"/>
    </location>
</feature>
<feature type="compositionally biased region" description="Low complexity" evidence="1">
    <location>
        <begin position="106"/>
        <end position="119"/>
    </location>
</feature>
<evidence type="ECO:0000256" key="1">
    <source>
        <dbReference type="SAM" id="MobiDB-lite"/>
    </source>
</evidence>
<feature type="compositionally biased region" description="Polar residues" evidence="1">
    <location>
        <begin position="73"/>
        <end position="86"/>
    </location>
</feature>
<protein>
    <submittedName>
        <fullName evidence="2">Uncharacterized protein</fullName>
    </submittedName>
</protein>
<proteinExistence type="predicted"/>
<dbReference type="AlphaFoldDB" id="A0A7S3Z061"/>
<dbReference type="EMBL" id="HBIV01026716">
    <property type="protein sequence ID" value="CAE0667522.1"/>
    <property type="molecule type" value="Transcribed_RNA"/>
</dbReference>